<feature type="compositionally biased region" description="Basic residues" evidence="2">
    <location>
        <begin position="295"/>
        <end position="304"/>
    </location>
</feature>
<dbReference type="EMBL" id="HBGW01008298">
    <property type="protein sequence ID" value="CAD9505020.1"/>
    <property type="molecule type" value="Transcribed_RNA"/>
</dbReference>
<accession>A0A6V0BYT1</accession>
<feature type="transmembrane region" description="Helical" evidence="3">
    <location>
        <begin position="41"/>
        <end position="60"/>
    </location>
</feature>
<protein>
    <submittedName>
        <fullName evidence="4">Uncharacterized protein</fullName>
    </submittedName>
</protein>
<keyword evidence="3" id="KW-0812">Transmembrane</keyword>
<evidence type="ECO:0000256" key="1">
    <source>
        <dbReference type="SAM" id="Coils"/>
    </source>
</evidence>
<gene>
    <name evidence="4" type="ORF">BRAN1462_LOCUS5364</name>
</gene>
<feature type="region of interest" description="Disordered" evidence="2">
    <location>
        <begin position="284"/>
        <end position="304"/>
    </location>
</feature>
<organism evidence="4">
    <name type="scientific">Zooxanthella nutricula</name>
    <dbReference type="NCBI Taxonomy" id="1333877"/>
    <lineage>
        <taxon>Eukaryota</taxon>
        <taxon>Sar</taxon>
        <taxon>Alveolata</taxon>
        <taxon>Dinophyceae</taxon>
        <taxon>Peridiniales</taxon>
        <taxon>Peridiniales incertae sedis</taxon>
        <taxon>Zooxanthella</taxon>
    </lineage>
</organism>
<keyword evidence="3" id="KW-1133">Transmembrane helix</keyword>
<evidence type="ECO:0000256" key="3">
    <source>
        <dbReference type="SAM" id="Phobius"/>
    </source>
</evidence>
<keyword evidence="3" id="KW-0472">Membrane</keyword>
<feature type="transmembrane region" description="Helical" evidence="3">
    <location>
        <begin position="190"/>
        <end position="214"/>
    </location>
</feature>
<keyword evidence="1" id="KW-0175">Coiled coil</keyword>
<feature type="transmembrane region" description="Helical" evidence="3">
    <location>
        <begin position="234"/>
        <end position="257"/>
    </location>
</feature>
<evidence type="ECO:0000313" key="4">
    <source>
        <dbReference type="EMBL" id="CAD9505020.1"/>
    </source>
</evidence>
<dbReference type="AlphaFoldDB" id="A0A6V0BYT1"/>
<name>A0A6V0BYT1_9DINO</name>
<evidence type="ECO:0000256" key="2">
    <source>
        <dbReference type="SAM" id="MobiDB-lite"/>
    </source>
</evidence>
<proteinExistence type="predicted"/>
<sequence length="304" mass="34031">MDVKDISVKEWEEMEKWERVDVSALALKAATSFVTQRPVTVGVWVFGLLLAAFAGGLPVTEEAQEAYCLMLQRAEVVDSRELGRSAAELQTLEEQYYGVRGWFGACDDQCSKLHDKVQMARAEVDRVRQRRDEALSQARHEVSIWSAFGVQDVRRSFWAAWKSGQDFASRVTMYDALFLMMGREETFVTIVVKLVLQYVVNLTIGLVGSFFYFMYNVYFLIMSYGAPLLSGLGFFLLTVVAGMSVLSAYLGCLYGAVAGGGMMLMQHAVRQAALMQAEERQRRQLADGDASSKSSLRRGPRCPV</sequence>
<feature type="coiled-coil region" evidence="1">
    <location>
        <begin position="110"/>
        <end position="137"/>
    </location>
</feature>
<reference evidence="4" key="1">
    <citation type="submission" date="2021-01" db="EMBL/GenBank/DDBJ databases">
        <authorList>
            <person name="Corre E."/>
            <person name="Pelletier E."/>
            <person name="Niang G."/>
            <person name="Scheremetjew M."/>
            <person name="Finn R."/>
            <person name="Kale V."/>
            <person name="Holt S."/>
            <person name="Cochrane G."/>
            <person name="Meng A."/>
            <person name="Brown T."/>
            <person name="Cohen L."/>
        </authorList>
    </citation>
    <scope>NUCLEOTIDE SEQUENCE</scope>
    <source>
        <strain evidence="4">RCC3387</strain>
    </source>
</reference>